<dbReference type="Proteomes" id="UP000673691">
    <property type="component" value="Unassembled WGS sequence"/>
</dbReference>
<feature type="region of interest" description="Disordered" evidence="1">
    <location>
        <begin position="1"/>
        <end position="22"/>
    </location>
</feature>
<evidence type="ECO:0000256" key="1">
    <source>
        <dbReference type="SAM" id="MobiDB-lite"/>
    </source>
</evidence>
<dbReference type="EMBL" id="JAEFCI010001319">
    <property type="protein sequence ID" value="KAG5462985.1"/>
    <property type="molecule type" value="Genomic_DNA"/>
</dbReference>
<sequence length="44" mass="4907">MVARLCRRFARNPPSGSPRCPPQKIRERALLVMPSLPEKHAAPA</sequence>
<protein>
    <submittedName>
        <fullName evidence="2">Uncharacterized protein</fullName>
    </submittedName>
</protein>
<dbReference type="AlphaFoldDB" id="A0A8H8A101"/>
<gene>
    <name evidence="2" type="ORF">BJ554DRAFT_2512</name>
</gene>
<name>A0A8H8A101_9FUNG</name>
<organism evidence="2 3">
    <name type="scientific">Olpidium bornovanus</name>
    <dbReference type="NCBI Taxonomy" id="278681"/>
    <lineage>
        <taxon>Eukaryota</taxon>
        <taxon>Fungi</taxon>
        <taxon>Fungi incertae sedis</taxon>
        <taxon>Olpidiomycota</taxon>
        <taxon>Olpidiomycotina</taxon>
        <taxon>Olpidiomycetes</taxon>
        <taxon>Olpidiales</taxon>
        <taxon>Olpidiaceae</taxon>
        <taxon>Olpidium</taxon>
    </lineage>
</organism>
<reference evidence="2 3" key="1">
    <citation type="journal article" name="Sci. Rep.">
        <title>Genome-scale phylogenetic analyses confirm Olpidium as the closest living zoosporic fungus to the non-flagellated, terrestrial fungi.</title>
        <authorList>
            <person name="Chang Y."/>
            <person name="Rochon D."/>
            <person name="Sekimoto S."/>
            <person name="Wang Y."/>
            <person name="Chovatia M."/>
            <person name="Sandor L."/>
            <person name="Salamov A."/>
            <person name="Grigoriev I.V."/>
            <person name="Stajich J.E."/>
            <person name="Spatafora J.W."/>
        </authorList>
    </citation>
    <scope>NUCLEOTIDE SEQUENCE [LARGE SCALE GENOMIC DNA]</scope>
    <source>
        <strain evidence="2">S191</strain>
    </source>
</reference>
<comment type="caution">
    <text evidence="2">The sequence shown here is derived from an EMBL/GenBank/DDBJ whole genome shotgun (WGS) entry which is preliminary data.</text>
</comment>
<feature type="compositionally biased region" description="Basic residues" evidence="1">
    <location>
        <begin position="1"/>
        <end position="10"/>
    </location>
</feature>
<evidence type="ECO:0000313" key="3">
    <source>
        <dbReference type="Proteomes" id="UP000673691"/>
    </source>
</evidence>
<accession>A0A8H8A101</accession>
<evidence type="ECO:0000313" key="2">
    <source>
        <dbReference type="EMBL" id="KAG5462985.1"/>
    </source>
</evidence>
<keyword evidence="3" id="KW-1185">Reference proteome</keyword>
<proteinExistence type="predicted"/>